<reference evidence="6 7" key="1">
    <citation type="journal article" date="2021" name="Int. J. Syst. Evol. Microbiol.">
        <title>Lentilactobacillus fungorum sp. nov., isolated from spent mushroom substrates.</title>
        <authorList>
            <person name="Tohno M."/>
            <person name="Tanizawa Y."/>
            <person name="Kojima Y."/>
            <person name="Sakamoto M."/>
            <person name="Ohkuma M."/>
            <person name="Kobayashi H."/>
        </authorList>
    </citation>
    <scope>NUCLEOTIDE SEQUENCE [LARGE SCALE GENOMIC DNA]</scope>
    <source>
        <strain evidence="6 7">YK48G</strain>
    </source>
</reference>
<sequence>MEQLRLQNLKKSINGDLIINIEDIVINEPGIYGIIGPNGAGKTTLLKCICGLLRPDEGEIYIEETPLSPDTRSRILKNIGSVFAQSEFLLNRSASEVLEEHYYYYALTPPQSWDNLLSKVHLQISYKMKLGAMSLGMRQKFLLAVALSHHPKILILDEPFNGLDVDTVESITKTLINFARTNIVIVTSHVFEDLGNMVSSIAVMNKGYIGGFQKPYQINGKFSDGIRKIYNDQIKNLDEPF</sequence>
<dbReference type="InterPro" id="IPR003593">
    <property type="entry name" value="AAA+_ATPase"/>
</dbReference>
<comment type="similarity">
    <text evidence="1">Belongs to the ABC transporter superfamily.</text>
</comment>
<dbReference type="CDD" id="cd03230">
    <property type="entry name" value="ABC_DR_subfamily_A"/>
    <property type="match status" value="1"/>
</dbReference>
<evidence type="ECO:0000313" key="6">
    <source>
        <dbReference type="EMBL" id="GHP13611.1"/>
    </source>
</evidence>
<protein>
    <submittedName>
        <fullName evidence="6">ABC transporter ATP-binding protein</fullName>
    </submittedName>
</protein>
<dbReference type="GO" id="GO:0005524">
    <property type="term" value="F:ATP binding"/>
    <property type="evidence" value="ECO:0007669"/>
    <property type="project" value="UniProtKB-KW"/>
</dbReference>
<evidence type="ECO:0000256" key="1">
    <source>
        <dbReference type="ARBA" id="ARBA00005417"/>
    </source>
</evidence>
<evidence type="ECO:0000256" key="3">
    <source>
        <dbReference type="ARBA" id="ARBA00022741"/>
    </source>
</evidence>
<dbReference type="PROSITE" id="PS00211">
    <property type="entry name" value="ABC_TRANSPORTER_1"/>
    <property type="match status" value="1"/>
</dbReference>
<keyword evidence="7" id="KW-1185">Reference proteome</keyword>
<dbReference type="SUPFAM" id="SSF52540">
    <property type="entry name" value="P-loop containing nucleoside triphosphate hydrolases"/>
    <property type="match status" value="1"/>
</dbReference>
<evidence type="ECO:0000313" key="7">
    <source>
        <dbReference type="Proteomes" id="UP000604765"/>
    </source>
</evidence>
<keyword evidence="6" id="KW-0456">Lyase</keyword>
<keyword evidence="2" id="KW-0813">Transport</keyword>
<dbReference type="Pfam" id="PF00005">
    <property type="entry name" value="ABC_tran"/>
    <property type="match status" value="1"/>
</dbReference>
<dbReference type="Proteomes" id="UP000604765">
    <property type="component" value="Unassembled WGS sequence"/>
</dbReference>
<dbReference type="InterPro" id="IPR027417">
    <property type="entry name" value="P-loop_NTPase"/>
</dbReference>
<dbReference type="PANTHER" id="PTHR43335:SF4">
    <property type="entry name" value="ABC TRANSPORTER, ATP-BINDING PROTEIN"/>
    <property type="match status" value="1"/>
</dbReference>
<dbReference type="Gene3D" id="3.40.50.300">
    <property type="entry name" value="P-loop containing nucleotide triphosphate hydrolases"/>
    <property type="match status" value="1"/>
</dbReference>
<proteinExistence type="inferred from homology"/>
<dbReference type="EMBL" id="BNJR01000010">
    <property type="protein sequence ID" value="GHP13611.1"/>
    <property type="molecule type" value="Genomic_DNA"/>
</dbReference>
<evidence type="ECO:0000256" key="4">
    <source>
        <dbReference type="ARBA" id="ARBA00022840"/>
    </source>
</evidence>
<accession>A0ABQ3VYU8</accession>
<dbReference type="RefSeq" id="WP_203629646.1">
    <property type="nucleotide sequence ID" value="NZ_BNJR01000010.1"/>
</dbReference>
<dbReference type="GO" id="GO:0016829">
    <property type="term" value="F:lyase activity"/>
    <property type="evidence" value="ECO:0007669"/>
    <property type="project" value="UniProtKB-KW"/>
</dbReference>
<dbReference type="SMART" id="SM00382">
    <property type="entry name" value="AAA"/>
    <property type="match status" value="1"/>
</dbReference>
<keyword evidence="3" id="KW-0547">Nucleotide-binding</keyword>
<gene>
    <name evidence="6" type="ORF">YK48G_10360</name>
</gene>
<dbReference type="PROSITE" id="PS50893">
    <property type="entry name" value="ABC_TRANSPORTER_2"/>
    <property type="match status" value="1"/>
</dbReference>
<organism evidence="6 7">
    <name type="scientific">Lentilactobacillus fungorum</name>
    <dbReference type="NCBI Taxonomy" id="2201250"/>
    <lineage>
        <taxon>Bacteria</taxon>
        <taxon>Bacillati</taxon>
        <taxon>Bacillota</taxon>
        <taxon>Bacilli</taxon>
        <taxon>Lactobacillales</taxon>
        <taxon>Lactobacillaceae</taxon>
        <taxon>Lentilactobacillus</taxon>
    </lineage>
</organism>
<dbReference type="InterPro" id="IPR017871">
    <property type="entry name" value="ABC_transporter-like_CS"/>
</dbReference>
<dbReference type="PANTHER" id="PTHR43335">
    <property type="entry name" value="ABC TRANSPORTER, ATP-BINDING PROTEIN"/>
    <property type="match status" value="1"/>
</dbReference>
<comment type="caution">
    <text evidence="6">The sequence shown here is derived from an EMBL/GenBank/DDBJ whole genome shotgun (WGS) entry which is preliminary data.</text>
</comment>
<evidence type="ECO:0000256" key="2">
    <source>
        <dbReference type="ARBA" id="ARBA00022448"/>
    </source>
</evidence>
<name>A0ABQ3VYU8_9LACO</name>
<feature type="domain" description="ABC transporter" evidence="5">
    <location>
        <begin position="4"/>
        <end position="231"/>
    </location>
</feature>
<dbReference type="InterPro" id="IPR003439">
    <property type="entry name" value="ABC_transporter-like_ATP-bd"/>
</dbReference>
<evidence type="ECO:0000259" key="5">
    <source>
        <dbReference type="PROSITE" id="PS50893"/>
    </source>
</evidence>
<keyword evidence="4 6" id="KW-0067">ATP-binding</keyword>